<dbReference type="AlphaFoldDB" id="A0A7W6JTN9"/>
<reference evidence="1 2" key="1">
    <citation type="submission" date="2020-08" db="EMBL/GenBank/DDBJ databases">
        <title>Genomic Encyclopedia of Type Strains, Phase IV (KMG-IV): sequencing the most valuable type-strain genomes for metagenomic binning, comparative biology and taxonomic classification.</title>
        <authorList>
            <person name="Goeker M."/>
        </authorList>
    </citation>
    <scope>NUCLEOTIDE SEQUENCE [LARGE SCALE GENOMIC DNA]</scope>
    <source>
        <strain evidence="1 2">DSM 101806</strain>
    </source>
</reference>
<evidence type="ECO:0000313" key="2">
    <source>
        <dbReference type="Proteomes" id="UP000557392"/>
    </source>
</evidence>
<protein>
    <recommendedName>
        <fullName evidence="3">PIN domain-containing protein</fullName>
    </recommendedName>
</protein>
<gene>
    <name evidence="1" type="ORF">GGR46_002937</name>
</gene>
<proteinExistence type="predicted"/>
<organism evidence="1 2">
    <name type="scientific">Sphingomonas kyeonggiensis</name>
    <dbReference type="NCBI Taxonomy" id="1268553"/>
    <lineage>
        <taxon>Bacteria</taxon>
        <taxon>Pseudomonadati</taxon>
        <taxon>Pseudomonadota</taxon>
        <taxon>Alphaproteobacteria</taxon>
        <taxon>Sphingomonadales</taxon>
        <taxon>Sphingomonadaceae</taxon>
        <taxon>Sphingomonas</taxon>
    </lineage>
</organism>
<name>A0A7W6JTN9_9SPHN</name>
<evidence type="ECO:0000313" key="1">
    <source>
        <dbReference type="EMBL" id="MBB4099373.1"/>
    </source>
</evidence>
<dbReference type="Proteomes" id="UP000557392">
    <property type="component" value="Unassembled WGS sequence"/>
</dbReference>
<sequence length="458" mass="51439">MNSRLDTSGYDRLFALDTQMIFEARPLTQIDWSTISNGPILLLVLPQVSAEVDARKRDGRLGQRARDLNRLLEPSIESGGAAMLAEEPVRIDIAYVPAGRVDWERLEDLERDNGDDRIVAQAMHALVDDPARVEVMSFDSRPRAAARRHGLKAIKPDESWLLAPEPSPTDRRVAELEQRVRLLQTSEPQLRIGVRMLHEPPLVRFRLAPLPAETVDPVTRMILAKHPRQHTGGFMAHGLHTNSHYDEDYDDYAAALKAIDVPNIHLGVARQFSQYGFEVTIENVGVLAAEHVTVELRSGNAVLHDGPYVVDVFGPPPPSTQSDFLTNIPRLSHNLARTDRTSFGIEESEDPDVQVEYRCQDFRHGRVQTLTAVIEPLERTGEAAHIEVRVTAGNMRGDVVERLIVPVTDQERPLGEVIDLDNLQFREAPPIRDLLLPLLQSDDSDEIGRFRNDGSRRE</sequence>
<comment type="caution">
    <text evidence="1">The sequence shown here is derived from an EMBL/GenBank/DDBJ whole genome shotgun (WGS) entry which is preliminary data.</text>
</comment>
<dbReference type="EMBL" id="JACIEH010000002">
    <property type="protein sequence ID" value="MBB4099373.1"/>
    <property type="molecule type" value="Genomic_DNA"/>
</dbReference>
<evidence type="ECO:0008006" key="3">
    <source>
        <dbReference type="Google" id="ProtNLM"/>
    </source>
</evidence>
<dbReference type="RefSeq" id="WP_183998647.1">
    <property type="nucleotide sequence ID" value="NZ_JACIEH010000002.1"/>
</dbReference>
<keyword evidence="2" id="KW-1185">Reference proteome</keyword>
<accession>A0A7W6JTN9</accession>